<dbReference type="RefSeq" id="WP_061928404.1">
    <property type="nucleotide sequence ID" value="NZ_JABCQN010000001.1"/>
</dbReference>
<feature type="domain" description="Hedgehog/Intein (Hint)" evidence="1">
    <location>
        <begin position="567"/>
        <end position="701"/>
    </location>
</feature>
<dbReference type="EMBL" id="JABCQN010000001">
    <property type="protein sequence ID" value="MBF0869706.1"/>
    <property type="molecule type" value="Genomic_DNA"/>
</dbReference>
<dbReference type="InterPro" id="IPR028992">
    <property type="entry name" value="Hedgehog/Intein_dom"/>
</dbReference>
<evidence type="ECO:0000313" key="2">
    <source>
        <dbReference type="EMBL" id="MBF0869706.1"/>
    </source>
</evidence>
<dbReference type="Proteomes" id="UP000661006">
    <property type="component" value="Unassembled WGS sequence"/>
</dbReference>
<reference evidence="2" key="2">
    <citation type="submission" date="2020-11" db="EMBL/GenBank/DDBJ databases">
        <title>Description of novel Gluconobacter species.</title>
        <authorList>
            <person name="Cleenwerck I."/>
            <person name="Cnockaert M."/>
            <person name="Borremans W."/>
            <person name="Wieme A.D."/>
            <person name="De Vuyst L."/>
            <person name="Vandamme P."/>
        </authorList>
    </citation>
    <scope>NUCLEOTIDE SEQUENCE</scope>
    <source>
        <strain evidence="2">R71697</strain>
    </source>
</reference>
<name>A0A9Q2FJC2_GLUJA</name>
<dbReference type="Gene3D" id="2.160.20.20">
    <property type="match status" value="2"/>
</dbReference>
<evidence type="ECO:0000313" key="3">
    <source>
        <dbReference type="Proteomes" id="UP000661006"/>
    </source>
</evidence>
<dbReference type="InterPro" id="IPR036844">
    <property type="entry name" value="Hint_dom_sf"/>
</dbReference>
<dbReference type="InterPro" id="IPR012332">
    <property type="entry name" value="Autotransporter_pectin_lyase_C"/>
</dbReference>
<dbReference type="Pfam" id="PF13403">
    <property type="entry name" value="Hint_2"/>
    <property type="match status" value="1"/>
</dbReference>
<dbReference type="NCBIfam" id="TIGR04415">
    <property type="entry name" value="O_hepto_targRPT"/>
    <property type="match status" value="3"/>
</dbReference>
<proteinExistence type="predicted"/>
<organism evidence="2 3">
    <name type="scientific">Gluconobacter japonicus</name>
    <dbReference type="NCBI Taxonomy" id="376620"/>
    <lineage>
        <taxon>Bacteria</taxon>
        <taxon>Pseudomonadati</taxon>
        <taxon>Pseudomonadota</taxon>
        <taxon>Alphaproteobacteria</taxon>
        <taxon>Acetobacterales</taxon>
        <taxon>Acetobacteraceae</taxon>
        <taxon>Gluconobacter</taxon>
    </lineage>
</organism>
<comment type="caution">
    <text evidence="2">The sequence shown here is derived from an EMBL/GenBank/DDBJ whole genome shotgun (WGS) entry which is preliminary data.</text>
</comment>
<protein>
    <recommendedName>
        <fullName evidence="1">Hedgehog/Intein (Hint) domain-containing protein</fullName>
    </recommendedName>
</protein>
<dbReference type="SUPFAM" id="SSF51294">
    <property type="entry name" value="Hedgehog/intein (Hint) domain"/>
    <property type="match status" value="1"/>
</dbReference>
<accession>A0A9Q2FJC2</accession>
<dbReference type="GeneID" id="81473526"/>
<gene>
    <name evidence="2" type="ORF">HKD32_02375</name>
</gene>
<dbReference type="InterPro" id="IPR030930">
    <property type="entry name" value="AIDA"/>
</dbReference>
<dbReference type="AlphaFoldDB" id="A0A9Q2FJC2"/>
<evidence type="ECO:0000259" key="1">
    <source>
        <dbReference type="Pfam" id="PF13403"/>
    </source>
</evidence>
<reference evidence="2" key="1">
    <citation type="submission" date="2020-04" db="EMBL/GenBank/DDBJ databases">
        <authorList>
            <person name="Sombolestani A."/>
        </authorList>
    </citation>
    <scope>NUCLEOTIDE SEQUENCE</scope>
    <source>
        <strain evidence="2">R71697</strain>
    </source>
</reference>
<sequence>MATYNVSSGQVASNELVYGDVETVSSGGVTQDQHNGGQRFVLSGGIVRNGVVSSGGKDYISSGGSSFQGVIQSGGIRYLSAGATADNPFIAGGGTVSAATGATVLAVNAFSGGVLSAATGAVISGGNVATGAVITANAGTLLEGTINVSSGSTVTNGTLTGSGAALSAYTGSVISNVSVGSSTRLYLGSGATGSANLVNGGTLEIAGGATPSNNRFGSGTGGTIIIDSGTTWSNNNTTSLGVTSGNTLIVQSGGVVTGTVIASGGTTVISSGGILRGTQAVVSGATLSINTVNSGATVNVQSGGVVSGLTTVASAGVLSAASNYIYSGTVTNYGAVYGGTLSGSAQLIASGSGANSLTSGVSIESGGRLYLGSGATGSANLVNGGTLEIASGATPSSNRFGSGTGGTIIIDNGVTWSNANSAAYNVTSGNTLVIQSGGTVSGTVIAAGGKTIISSGGVIAGTQTVSSGGTLVLNGTAGTGVVSLAGDGANLVISGTTMPTNTISNWSPTDTIELASIPAASVTSVTTTSTGITFYTKGGSYSLNVPGASNYGYTLSSDSNGGLIYTTCFAEGTSLMTPDGEATVETLVPGTLVMTPKGAMPVKWLGHRSITVASQPVPEDNWLVRIREGALADGVPSRDLLVTQEHCMVFEGKLVPARMLVNGTSILIDRTINSYTYYHVELDSHEAVWAENALTESYLDTGNRDQFDNHTVTALFGGSRKTGGSSTLPLETSRAFVEPIHAAIAARATSAAPQPELTTDPDLHLVTNFGQVIRPLRTAHDRVMFMIPANVATVRLISRTSRPSDTIGPFVDDRRDLGVLVGEVSLFAARQTTNLTTHLSIADLSGWHGLESSTYRWTDGNAALPLQSHVTLNRDPSVLSIQIVSSGPYLMDAPVAQTELRQVG</sequence>